<organism evidence="1 2">
    <name type="scientific">Sinobacterium caligoides</name>
    <dbReference type="NCBI Taxonomy" id="933926"/>
    <lineage>
        <taxon>Bacteria</taxon>
        <taxon>Pseudomonadati</taxon>
        <taxon>Pseudomonadota</taxon>
        <taxon>Gammaproteobacteria</taxon>
        <taxon>Cellvibrionales</taxon>
        <taxon>Spongiibacteraceae</taxon>
        <taxon>Sinobacterium</taxon>
    </lineage>
</organism>
<dbReference type="OrthoDB" id="7062948at2"/>
<dbReference type="EMBL" id="RKHR01000005">
    <property type="protein sequence ID" value="ROS00306.1"/>
    <property type="molecule type" value="Genomic_DNA"/>
</dbReference>
<dbReference type="InterPro" id="IPR046651">
    <property type="entry name" value="DUF6763"/>
</dbReference>
<gene>
    <name evidence="1" type="ORF">EDC56_2952</name>
</gene>
<name>A0A3N2DKI6_9GAMM</name>
<dbReference type="AlphaFoldDB" id="A0A3N2DKI6"/>
<protein>
    <submittedName>
        <fullName evidence="1">Uncharacterized protein</fullName>
    </submittedName>
</protein>
<dbReference type="Proteomes" id="UP000275394">
    <property type="component" value="Unassembled WGS sequence"/>
</dbReference>
<dbReference type="RefSeq" id="WP_123713270.1">
    <property type="nucleotide sequence ID" value="NZ_RKHR01000005.1"/>
</dbReference>
<evidence type="ECO:0000313" key="1">
    <source>
        <dbReference type="EMBL" id="ROS00306.1"/>
    </source>
</evidence>
<keyword evidence="2" id="KW-1185">Reference proteome</keyword>
<sequence length="102" mass="11545">MATQIAKIGQWYKAEEGAIFEVVALDDISSSIEIQYIDGEIGEYDIDSWLQDNLQQIAAPEDWTAPYEVEKEQGYAEDSTTTMNLGEDPLQSITYENLFNDL</sequence>
<evidence type="ECO:0000313" key="2">
    <source>
        <dbReference type="Proteomes" id="UP000275394"/>
    </source>
</evidence>
<accession>A0A3N2DKI6</accession>
<comment type="caution">
    <text evidence="1">The sequence shown here is derived from an EMBL/GenBank/DDBJ whole genome shotgun (WGS) entry which is preliminary data.</text>
</comment>
<proteinExistence type="predicted"/>
<reference evidence="1 2" key="1">
    <citation type="submission" date="2018-11" db="EMBL/GenBank/DDBJ databases">
        <title>Genomic Encyclopedia of Type Strains, Phase IV (KMG-IV): sequencing the most valuable type-strain genomes for metagenomic binning, comparative biology and taxonomic classification.</title>
        <authorList>
            <person name="Goeker M."/>
        </authorList>
    </citation>
    <scope>NUCLEOTIDE SEQUENCE [LARGE SCALE GENOMIC DNA]</scope>
    <source>
        <strain evidence="1 2">DSM 100316</strain>
    </source>
</reference>
<dbReference type="Pfam" id="PF20549">
    <property type="entry name" value="DUF6763"/>
    <property type="match status" value="1"/>
</dbReference>